<dbReference type="Proteomes" id="UP001349343">
    <property type="component" value="Segment"/>
</dbReference>
<dbReference type="EMBL" id="OR769222">
    <property type="protein sequence ID" value="WQJ52849.1"/>
    <property type="molecule type" value="Genomic_DNA"/>
</dbReference>
<evidence type="ECO:0000313" key="1">
    <source>
        <dbReference type="EMBL" id="WQJ52849.1"/>
    </source>
</evidence>
<protein>
    <submittedName>
        <fullName evidence="1">Uncharacterized protein</fullName>
    </submittedName>
</protein>
<proteinExistence type="predicted"/>
<keyword evidence="2" id="KW-1185">Reference proteome</keyword>
<accession>A0ABZ0Z424</accession>
<sequence>MIRAFQKPEVRITEILDVAPIDPEYDTTIDDVYVHPEKEHKFIDRWEEPTDGSWHITSKDIIEYYETGECLYRRGNYRVKGKNRVKK</sequence>
<reference evidence="1 2" key="1">
    <citation type="submission" date="2023-11" db="EMBL/GenBank/DDBJ databases">
        <authorList>
            <person name="Cook R."/>
            <person name="Crisci M."/>
            <person name="Pye H."/>
            <person name="Adriaenssens E."/>
            <person name="Santini J."/>
        </authorList>
    </citation>
    <scope>NUCLEOTIDE SEQUENCE [LARGE SCALE GENOMIC DNA]</scope>
    <source>
        <strain evidence="1">Lak_Megaphage_RVC_JS4_GC31</strain>
    </source>
</reference>
<organism evidence="1 2">
    <name type="scientific">phage Lak_Megaphage_RVC_JS4_GC31</name>
    <dbReference type="NCBI Taxonomy" id="3109228"/>
    <lineage>
        <taxon>Viruses</taxon>
        <taxon>Duplodnaviria</taxon>
        <taxon>Heunggongvirae</taxon>
        <taxon>Uroviricota</taxon>
        <taxon>Caudoviricetes</taxon>
        <taxon>Caudoviricetes code 15 clade</taxon>
    </lineage>
</organism>
<name>A0ABZ0Z424_9CAUD</name>
<evidence type="ECO:0000313" key="2">
    <source>
        <dbReference type="Proteomes" id="UP001349343"/>
    </source>
</evidence>